<evidence type="ECO:0000256" key="1">
    <source>
        <dbReference type="SAM" id="MobiDB-lite"/>
    </source>
</evidence>
<comment type="caution">
    <text evidence="2">The sequence shown here is derived from an EMBL/GenBank/DDBJ whole genome shotgun (WGS) entry which is preliminary data.</text>
</comment>
<evidence type="ECO:0000313" key="2">
    <source>
        <dbReference type="EMBL" id="KAL0129910.1"/>
    </source>
</evidence>
<organism evidence="2 3">
    <name type="scientific">Cardiocondyla obscurior</name>
    <dbReference type="NCBI Taxonomy" id="286306"/>
    <lineage>
        <taxon>Eukaryota</taxon>
        <taxon>Metazoa</taxon>
        <taxon>Ecdysozoa</taxon>
        <taxon>Arthropoda</taxon>
        <taxon>Hexapoda</taxon>
        <taxon>Insecta</taxon>
        <taxon>Pterygota</taxon>
        <taxon>Neoptera</taxon>
        <taxon>Endopterygota</taxon>
        <taxon>Hymenoptera</taxon>
        <taxon>Apocrita</taxon>
        <taxon>Aculeata</taxon>
        <taxon>Formicoidea</taxon>
        <taxon>Formicidae</taxon>
        <taxon>Myrmicinae</taxon>
        <taxon>Cardiocondyla</taxon>
    </lineage>
</organism>
<protein>
    <submittedName>
        <fullName evidence="2">Uncharacterized protein</fullName>
    </submittedName>
</protein>
<proteinExistence type="predicted"/>
<keyword evidence="3" id="KW-1185">Reference proteome</keyword>
<feature type="compositionally biased region" description="Basic and acidic residues" evidence="1">
    <location>
        <begin position="156"/>
        <end position="165"/>
    </location>
</feature>
<name>A0AAW2GRL1_9HYME</name>
<accession>A0AAW2GRL1</accession>
<reference evidence="2 3" key="1">
    <citation type="submission" date="2023-03" db="EMBL/GenBank/DDBJ databases">
        <title>High recombination rates correlate with genetic variation in Cardiocondyla obscurior ants.</title>
        <authorList>
            <person name="Errbii M."/>
        </authorList>
    </citation>
    <scope>NUCLEOTIDE SEQUENCE [LARGE SCALE GENOMIC DNA]</scope>
    <source>
        <strain evidence="2">Alpha-2009</strain>
        <tissue evidence="2">Whole body</tissue>
    </source>
</reference>
<dbReference type="EMBL" id="JADYXP020000002">
    <property type="protein sequence ID" value="KAL0129910.1"/>
    <property type="molecule type" value="Genomic_DNA"/>
</dbReference>
<sequence length="381" mass="41063">MSLCDEINGNNCTSCKSDSGTRISLCNCSSNTGCLDRGACNGLRPTGTAVTGACPGLCQCVEEEIWNNVPPKPNCRWYNNFTELRRRWSDHSRQQTYKCHSCSRSCRNVASCPPCLSPPSPCSDTISLTSDCQKCCGSCRLAGGASKSEMAPADKSSSDSPKREAGGGCPPPNCHPSTSYNSPNADCASTASSCCPSRCRHPQASSHRAFNSQPCTLRPILKKRSCCQCNVTNRSCLCQPMQRDCNCPLPVQVNARATHECTCDCNPSITECACSLIERRFPKATVKCPNARLCCPSPRLPSNLKCYSSSQPCPPPPCGSCTFSKCQRPIPLKHFCSPCSACPPCQPVPTALPCRLATPCRKLTFCAKRNERSSSSCKGQF</sequence>
<dbReference type="AlphaFoldDB" id="A0AAW2GRL1"/>
<feature type="region of interest" description="Disordered" evidence="1">
    <location>
        <begin position="143"/>
        <end position="170"/>
    </location>
</feature>
<evidence type="ECO:0000313" key="3">
    <source>
        <dbReference type="Proteomes" id="UP001430953"/>
    </source>
</evidence>
<gene>
    <name evidence="2" type="ORF">PUN28_001870</name>
</gene>
<dbReference type="Proteomes" id="UP001430953">
    <property type="component" value="Unassembled WGS sequence"/>
</dbReference>